<comment type="caution">
    <text evidence="1">The sequence shown here is derived from an EMBL/GenBank/DDBJ whole genome shotgun (WGS) entry which is preliminary data.</text>
</comment>
<name>A0A4Q0Y153_9BACT</name>
<keyword evidence="2" id="KW-1185">Reference proteome</keyword>
<accession>A0A4Q0Y153</accession>
<dbReference type="RefSeq" id="WP_129081751.1">
    <property type="nucleotide sequence ID" value="NZ_CP041070.1"/>
</dbReference>
<gene>
    <name evidence="1" type="ORF">CRV06_05915</name>
</gene>
<organism evidence="1 2">
    <name type="scientific">Halarcobacter anaerophilus</name>
    <dbReference type="NCBI Taxonomy" id="877500"/>
    <lineage>
        <taxon>Bacteria</taxon>
        <taxon>Pseudomonadati</taxon>
        <taxon>Campylobacterota</taxon>
        <taxon>Epsilonproteobacteria</taxon>
        <taxon>Campylobacterales</taxon>
        <taxon>Arcobacteraceae</taxon>
        <taxon>Halarcobacter</taxon>
    </lineage>
</organism>
<proteinExistence type="predicted"/>
<dbReference type="OrthoDB" id="5365397at2"/>
<dbReference type="EMBL" id="PDKO01000003">
    <property type="protein sequence ID" value="RXJ63722.1"/>
    <property type="molecule type" value="Genomic_DNA"/>
</dbReference>
<sequence>MGNISIEIKGFSTVTSSKIVASLNKIYKDFSFLDIRRLSTIIVSSEFKENSVTLQDKYAVVLTLSKNDDFEFILLINPNFILNILKNKEDLFYKRAFHILHHEFAHIHDNNKKIDAFKNLMKTSSYKGVSSLLYPIAENCWSEYIANFISSKSALDTTYPFEVAKALLYKVNNIPKEIEKKFSLFNGKKGNKEFILFSIKQAESLFKSAAYLIGYLNGIGISLEKIDEKIALELNSSSFYIFFESLKYELSSIHQIYPDGFINLSIYKKIAFLVEEFLKQKGISLIEEKEEPIF</sequence>
<evidence type="ECO:0000313" key="2">
    <source>
        <dbReference type="Proteomes" id="UP000290191"/>
    </source>
</evidence>
<protein>
    <submittedName>
        <fullName evidence="1">Uncharacterized protein</fullName>
    </submittedName>
</protein>
<evidence type="ECO:0000313" key="1">
    <source>
        <dbReference type="EMBL" id="RXJ63722.1"/>
    </source>
</evidence>
<dbReference type="AlphaFoldDB" id="A0A4Q0Y153"/>
<dbReference type="Proteomes" id="UP000290191">
    <property type="component" value="Unassembled WGS sequence"/>
</dbReference>
<reference evidence="1 2" key="1">
    <citation type="submission" date="2017-10" db="EMBL/GenBank/DDBJ databases">
        <title>Genomics of the genus Arcobacter.</title>
        <authorList>
            <person name="Perez-Cataluna A."/>
            <person name="Figueras M.J."/>
        </authorList>
    </citation>
    <scope>NUCLEOTIDE SEQUENCE [LARGE SCALE GENOMIC DNA]</scope>
    <source>
        <strain evidence="1 2">DSM 24636</strain>
    </source>
</reference>